<feature type="compositionally biased region" description="Basic and acidic residues" evidence="1">
    <location>
        <begin position="294"/>
        <end position="329"/>
    </location>
</feature>
<feature type="compositionally biased region" description="Basic and acidic residues" evidence="1">
    <location>
        <begin position="276"/>
        <end position="287"/>
    </location>
</feature>
<gene>
    <name evidence="3" type="ORF">BJ508DRAFT_333080</name>
</gene>
<accession>A0A3N4HXL6</accession>
<dbReference type="CDD" id="cd06257">
    <property type="entry name" value="DnaJ"/>
    <property type="match status" value="1"/>
</dbReference>
<dbReference type="AlphaFoldDB" id="A0A3N4HXL6"/>
<keyword evidence="4" id="KW-1185">Reference proteome</keyword>
<dbReference type="PANTHER" id="PTHR24074">
    <property type="entry name" value="CO-CHAPERONE PROTEIN DJLA"/>
    <property type="match status" value="1"/>
</dbReference>
<dbReference type="OrthoDB" id="10250354at2759"/>
<dbReference type="Proteomes" id="UP000275078">
    <property type="component" value="Unassembled WGS sequence"/>
</dbReference>
<name>A0A3N4HXL6_ASCIM</name>
<feature type="region of interest" description="Disordered" evidence="1">
    <location>
        <begin position="145"/>
        <end position="432"/>
    </location>
</feature>
<dbReference type="InterPro" id="IPR036869">
    <property type="entry name" value="J_dom_sf"/>
</dbReference>
<feature type="compositionally biased region" description="Acidic residues" evidence="1">
    <location>
        <begin position="387"/>
        <end position="402"/>
    </location>
</feature>
<dbReference type="InterPro" id="IPR018253">
    <property type="entry name" value="DnaJ_domain_CS"/>
</dbReference>
<evidence type="ECO:0000256" key="1">
    <source>
        <dbReference type="SAM" id="MobiDB-lite"/>
    </source>
</evidence>
<dbReference type="STRING" id="1160509.A0A3N4HXL6"/>
<evidence type="ECO:0000259" key="2">
    <source>
        <dbReference type="PROSITE" id="PS50076"/>
    </source>
</evidence>
<dbReference type="Gene3D" id="1.10.287.110">
    <property type="entry name" value="DnaJ domain"/>
    <property type="match status" value="1"/>
</dbReference>
<feature type="compositionally biased region" description="Polar residues" evidence="1">
    <location>
        <begin position="238"/>
        <end position="248"/>
    </location>
</feature>
<feature type="compositionally biased region" description="Low complexity" evidence="1">
    <location>
        <begin position="363"/>
        <end position="373"/>
    </location>
</feature>
<evidence type="ECO:0000313" key="3">
    <source>
        <dbReference type="EMBL" id="RPA74434.1"/>
    </source>
</evidence>
<proteinExistence type="predicted"/>
<dbReference type="PRINTS" id="PR00625">
    <property type="entry name" value="JDOMAIN"/>
</dbReference>
<sequence length="494" mass="55338">MPNITQEQVDLLKNNHYKTLGVSQSATDAEIKTAFRKLALKHHPDRHSGSNGAEATKKGHEEFIKIKTAYDTLTDASQRASYDSKLRLAQALNSRPSYTSKASSYNASTFFTTTSRPTTQPSYSYFRKPSTTFPTTAEFEASTARAAKARADKERQARERLEKLRRDAEETLRNTQAARLRREREKREQEQLRKSWEEARKRRSTGAAPPEYTETGRTYENPIPPGTGRSKRRYDVSEASTDGSTISDSPMPDSPSAEPEIDPEIEEQEEWEAEQELERKREQERQRIRSFRRTMQEREDRFKAEQAERERAFKAEQDRLRRAFERGEDVVGVGTSPRQQPRPTRTNSGRRVPIVEDPPSSPPFSTRRPAPTSQPSASSRPWQQPTAEEDVDMDTSDIEEIDPNLYGFPSTSATAGFSSSSGPNPDLDTGSSDFGFGIGGGLGGMGAGFEGFGLGSAAFPVNLDAEIMREMENLKRTQERFLGRTGGLGGLFGL</sequence>
<reference evidence="3 4" key="1">
    <citation type="journal article" date="2018" name="Nat. Ecol. Evol.">
        <title>Pezizomycetes genomes reveal the molecular basis of ectomycorrhizal truffle lifestyle.</title>
        <authorList>
            <person name="Murat C."/>
            <person name="Payen T."/>
            <person name="Noel B."/>
            <person name="Kuo A."/>
            <person name="Morin E."/>
            <person name="Chen J."/>
            <person name="Kohler A."/>
            <person name="Krizsan K."/>
            <person name="Balestrini R."/>
            <person name="Da Silva C."/>
            <person name="Montanini B."/>
            <person name="Hainaut M."/>
            <person name="Levati E."/>
            <person name="Barry K.W."/>
            <person name="Belfiori B."/>
            <person name="Cichocki N."/>
            <person name="Clum A."/>
            <person name="Dockter R.B."/>
            <person name="Fauchery L."/>
            <person name="Guy J."/>
            <person name="Iotti M."/>
            <person name="Le Tacon F."/>
            <person name="Lindquist E.A."/>
            <person name="Lipzen A."/>
            <person name="Malagnac F."/>
            <person name="Mello A."/>
            <person name="Molinier V."/>
            <person name="Miyauchi S."/>
            <person name="Poulain J."/>
            <person name="Riccioni C."/>
            <person name="Rubini A."/>
            <person name="Sitrit Y."/>
            <person name="Splivallo R."/>
            <person name="Traeger S."/>
            <person name="Wang M."/>
            <person name="Zifcakova L."/>
            <person name="Wipf D."/>
            <person name="Zambonelli A."/>
            <person name="Paolocci F."/>
            <person name="Nowrousian M."/>
            <person name="Ottonello S."/>
            <person name="Baldrian P."/>
            <person name="Spatafora J.W."/>
            <person name="Henrissat B."/>
            <person name="Nagy L.G."/>
            <person name="Aury J.M."/>
            <person name="Wincker P."/>
            <person name="Grigoriev I.V."/>
            <person name="Bonfante P."/>
            <person name="Martin F.M."/>
        </authorList>
    </citation>
    <scope>NUCLEOTIDE SEQUENCE [LARGE SCALE GENOMIC DNA]</scope>
    <source>
        <strain evidence="3 4">RN42</strain>
    </source>
</reference>
<dbReference type="SMART" id="SM00271">
    <property type="entry name" value="DnaJ"/>
    <property type="match status" value="1"/>
</dbReference>
<feature type="compositionally biased region" description="Acidic residues" evidence="1">
    <location>
        <begin position="259"/>
        <end position="275"/>
    </location>
</feature>
<feature type="compositionally biased region" description="Polar residues" evidence="1">
    <location>
        <begin position="374"/>
        <end position="386"/>
    </location>
</feature>
<feature type="compositionally biased region" description="Basic and acidic residues" evidence="1">
    <location>
        <begin position="180"/>
        <end position="200"/>
    </location>
</feature>
<dbReference type="InterPro" id="IPR001623">
    <property type="entry name" value="DnaJ_domain"/>
</dbReference>
<dbReference type="EMBL" id="ML119790">
    <property type="protein sequence ID" value="RPA74434.1"/>
    <property type="molecule type" value="Genomic_DNA"/>
</dbReference>
<organism evidence="3 4">
    <name type="scientific">Ascobolus immersus RN42</name>
    <dbReference type="NCBI Taxonomy" id="1160509"/>
    <lineage>
        <taxon>Eukaryota</taxon>
        <taxon>Fungi</taxon>
        <taxon>Dikarya</taxon>
        <taxon>Ascomycota</taxon>
        <taxon>Pezizomycotina</taxon>
        <taxon>Pezizomycetes</taxon>
        <taxon>Pezizales</taxon>
        <taxon>Ascobolaceae</taxon>
        <taxon>Ascobolus</taxon>
    </lineage>
</organism>
<protein>
    <submittedName>
        <fullName evidence="3">DnaJ-domain-containing protein</fullName>
    </submittedName>
</protein>
<feature type="compositionally biased region" description="Polar residues" evidence="1">
    <location>
        <begin position="336"/>
        <end position="349"/>
    </location>
</feature>
<dbReference type="InterPro" id="IPR050817">
    <property type="entry name" value="DjlA_DnaK_co-chaperone"/>
</dbReference>
<evidence type="ECO:0000313" key="4">
    <source>
        <dbReference type="Proteomes" id="UP000275078"/>
    </source>
</evidence>
<dbReference type="PROSITE" id="PS50076">
    <property type="entry name" value="DNAJ_2"/>
    <property type="match status" value="1"/>
</dbReference>
<dbReference type="Pfam" id="PF00226">
    <property type="entry name" value="DnaJ"/>
    <property type="match status" value="1"/>
</dbReference>
<dbReference type="SUPFAM" id="SSF46565">
    <property type="entry name" value="Chaperone J-domain"/>
    <property type="match status" value="1"/>
</dbReference>
<feature type="compositionally biased region" description="Low complexity" evidence="1">
    <location>
        <begin position="408"/>
        <end position="423"/>
    </location>
</feature>
<dbReference type="PROSITE" id="PS00636">
    <property type="entry name" value="DNAJ_1"/>
    <property type="match status" value="1"/>
</dbReference>
<feature type="domain" description="J" evidence="2">
    <location>
        <begin position="15"/>
        <end position="86"/>
    </location>
</feature>
<feature type="compositionally biased region" description="Basic and acidic residues" evidence="1">
    <location>
        <begin position="149"/>
        <end position="172"/>
    </location>
</feature>